<proteinExistence type="predicted"/>
<dbReference type="RefSeq" id="WP_198410316.1">
    <property type="nucleotide sequence ID" value="NZ_FOFA01000012.1"/>
</dbReference>
<dbReference type="Proteomes" id="UP000198504">
    <property type="component" value="Unassembled WGS sequence"/>
</dbReference>
<dbReference type="PANTHER" id="PTHR44688">
    <property type="entry name" value="DNA-BINDING TRANSCRIPTIONAL ACTIVATOR DEVR_DOSR"/>
    <property type="match status" value="1"/>
</dbReference>
<sequence>MTPARLPAAALPATGAPSPTDPLLDLAGRLAVTGTLTDQVDTTLPLLAEQLHATVTVFAVAGSRAAGVRCWPHDAGWAEALRQGFAASWEAGPMTLWFRRAGVVPALPVEEVMSGWGTEPGRVLEHGGRVLHRLLIIPIARTGATIAAYFAARHEEPFGDAEIALARRFQPVVVASHGRFLRPPDPALTARQQSVLRLLAEGRTVRAIGSRLGISQSTVDKHVRDLYRRLGTQDRASTIRAAQVRGLLDGLVGEDWQDLLITTDPHPGPSSAR</sequence>
<gene>
    <name evidence="5" type="ORF">SAMN05421756_11221</name>
</gene>
<keyword evidence="2" id="KW-0238">DNA-binding</keyword>
<name>A0A1H9MZS2_9ACTN</name>
<dbReference type="PRINTS" id="PR00038">
    <property type="entry name" value="HTHLUXR"/>
</dbReference>
<evidence type="ECO:0000259" key="4">
    <source>
        <dbReference type="PROSITE" id="PS50043"/>
    </source>
</evidence>
<dbReference type="PANTHER" id="PTHR44688:SF16">
    <property type="entry name" value="DNA-BINDING TRANSCRIPTIONAL ACTIVATOR DEVR_DOSR"/>
    <property type="match status" value="1"/>
</dbReference>
<evidence type="ECO:0000313" key="6">
    <source>
        <dbReference type="Proteomes" id="UP000198504"/>
    </source>
</evidence>
<evidence type="ECO:0000313" key="5">
    <source>
        <dbReference type="EMBL" id="SER29226.1"/>
    </source>
</evidence>
<evidence type="ECO:0000256" key="2">
    <source>
        <dbReference type="ARBA" id="ARBA00023125"/>
    </source>
</evidence>
<dbReference type="STRING" id="1036181.SAMN05421756_11221"/>
<dbReference type="Pfam" id="PF00196">
    <property type="entry name" value="GerE"/>
    <property type="match status" value="1"/>
</dbReference>
<feature type="domain" description="HTH luxR-type" evidence="4">
    <location>
        <begin position="181"/>
        <end position="246"/>
    </location>
</feature>
<dbReference type="Gene3D" id="1.10.10.10">
    <property type="entry name" value="Winged helix-like DNA-binding domain superfamily/Winged helix DNA-binding domain"/>
    <property type="match status" value="1"/>
</dbReference>
<dbReference type="SUPFAM" id="SSF46894">
    <property type="entry name" value="C-terminal effector domain of the bipartite response regulators"/>
    <property type="match status" value="1"/>
</dbReference>
<dbReference type="GO" id="GO:0003677">
    <property type="term" value="F:DNA binding"/>
    <property type="evidence" value="ECO:0007669"/>
    <property type="project" value="UniProtKB-KW"/>
</dbReference>
<keyword evidence="3" id="KW-0804">Transcription</keyword>
<evidence type="ECO:0000256" key="3">
    <source>
        <dbReference type="ARBA" id="ARBA00023163"/>
    </source>
</evidence>
<reference evidence="6" key="1">
    <citation type="submission" date="2016-10" db="EMBL/GenBank/DDBJ databases">
        <authorList>
            <person name="Varghese N."/>
            <person name="Submissions S."/>
        </authorList>
    </citation>
    <scope>NUCLEOTIDE SEQUENCE [LARGE SCALE GENOMIC DNA]</scope>
    <source>
        <strain evidence="6">CGMCC 4.6856</strain>
    </source>
</reference>
<dbReference type="CDD" id="cd06170">
    <property type="entry name" value="LuxR_C_like"/>
    <property type="match status" value="1"/>
</dbReference>
<dbReference type="EMBL" id="FOFA01000012">
    <property type="protein sequence ID" value="SER29226.1"/>
    <property type="molecule type" value="Genomic_DNA"/>
</dbReference>
<protein>
    <submittedName>
        <fullName evidence="5">Regulatory protein, luxR family</fullName>
    </submittedName>
</protein>
<organism evidence="5 6">
    <name type="scientific">Microlunatus flavus</name>
    <dbReference type="NCBI Taxonomy" id="1036181"/>
    <lineage>
        <taxon>Bacteria</taxon>
        <taxon>Bacillati</taxon>
        <taxon>Actinomycetota</taxon>
        <taxon>Actinomycetes</taxon>
        <taxon>Propionibacteriales</taxon>
        <taxon>Propionibacteriaceae</taxon>
        <taxon>Microlunatus</taxon>
    </lineage>
</organism>
<dbReference type="InterPro" id="IPR016032">
    <property type="entry name" value="Sig_transdc_resp-reg_C-effctor"/>
</dbReference>
<dbReference type="PROSITE" id="PS50043">
    <property type="entry name" value="HTH_LUXR_2"/>
    <property type="match status" value="1"/>
</dbReference>
<accession>A0A1H9MZS2</accession>
<dbReference type="AlphaFoldDB" id="A0A1H9MZS2"/>
<keyword evidence="6" id="KW-1185">Reference proteome</keyword>
<evidence type="ECO:0000256" key="1">
    <source>
        <dbReference type="ARBA" id="ARBA00023015"/>
    </source>
</evidence>
<keyword evidence="1" id="KW-0805">Transcription regulation</keyword>
<dbReference type="InterPro" id="IPR036388">
    <property type="entry name" value="WH-like_DNA-bd_sf"/>
</dbReference>
<dbReference type="InterPro" id="IPR000792">
    <property type="entry name" value="Tscrpt_reg_LuxR_C"/>
</dbReference>
<dbReference type="SMART" id="SM00421">
    <property type="entry name" value="HTH_LUXR"/>
    <property type="match status" value="1"/>
</dbReference>
<dbReference type="GO" id="GO:0006355">
    <property type="term" value="P:regulation of DNA-templated transcription"/>
    <property type="evidence" value="ECO:0007669"/>
    <property type="project" value="InterPro"/>
</dbReference>